<protein>
    <submittedName>
        <fullName evidence="1">Uncharacterized protein</fullName>
    </submittedName>
</protein>
<sequence>MPIFKLSYKPAWYEMFLSLSGSNHPYSVRIVRTLPLTTKETTGPLESDLREPPWPTRDDTWRLNHTKLSMRELLLPYIPCTTRSFRASLFSCNDYSRV</sequence>
<organism evidence="1 2">
    <name type="scientific">Truncatella angustata</name>
    <dbReference type="NCBI Taxonomy" id="152316"/>
    <lineage>
        <taxon>Eukaryota</taxon>
        <taxon>Fungi</taxon>
        <taxon>Dikarya</taxon>
        <taxon>Ascomycota</taxon>
        <taxon>Pezizomycotina</taxon>
        <taxon>Sordariomycetes</taxon>
        <taxon>Xylariomycetidae</taxon>
        <taxon>Amphisphaeriales</taxon>
        <taxon>Sporocadaceae</taxon>
        <taxon>Truncatella</taxon>
    </lineage>
</organism>
<proteinExistence type="predicted"/>
<dbReference type="GeneID" id="70125417"/>
<gene>
    <name evidence="1" type="ORF">BKA67DRAFT_377849</name>
</gene>
<dbReference type="AlphaFoldDB" id="A0A9P8UFH2"/>
<evidence type="ECO:0000313" key="2">
    <source>
        <dbReference type="Proteomes" id="UP000758603"/>
    </source>
</evidence>
<evidence type="ECO:0000313" key="1">
    <source>
        <dbReference type="EMBL" id="KAH6648957.1"/>
    </source>
</evidence>
<accession>A0A9P8UFH2</accession>
<dbReference type="Proteomes" id="UP000758603">
    <property type="component" value="Unassembled WGS sequence"/>
</dbReference>
<keyword evidence="2" id="KW-1185">Reference proteome</keyword>
<reference evidence="1" key="1">
    <citation type="journal article" date="2021" name="Nat. Commun.">
        <title>Genetic determinants of endophytism in the Arabidopsis root mycobiome.</title>
        <authorList>
            <person name="Mesny F."/>
            <person name="Miyauchi S."/>
            <person name="Thiergart T."/>
            <person name="Pickel B."/>
            <person name="Atanasova L."/>
            <person name="Karlsson M."/>
            <person name="Huettel B."/>
            <person name="Barry K.W."/>
            <person name="Haridas S."/>
            <person name="Chen C."/>
            <person name="Bauer D."/>
            <person name="Andreopoulos W."/>
            <person name="Pangilinan J."/>
            <person name="LaButti K."/>
            <person name="Riley R."/>
            <person name="Lipzen A."/>
            <person name="Clum A."/>
            <person name="Drula E."/>
            <person name="Henrissat B."/>
            <person name="Kohler A."/>
            <person name="Grigoriev I.V."/>
            <person name="Martin F.M."/>
            <person name="Hacquard S."/>
        </authorList>
    </citation>
    <scope>NUCLEOTIDE SEQUENCE</scope>
    <source>
        <strain evidence="1">MPI-SDFR-AT-0073</strain>
    </source>
</reference>
<name>A0A9P8UFH2_9PEZI</name>
<dbReference type="RefSeq" id="XP_045955464.1">
    <property type="nucleotide sequence ID" value="XM_046096525.1"/>
</dbReference>
<dbReference type="EMBL" id="JAGPXC010000007">
    <property type="protein sequence ID" value="KAH6648957.1"/>
    <property type="molecule type" value="Genomic_DNA"/>
</dbReference>
<comment type="caution">
    <text evidence="1">The sequence shown here is derived from an EMBL/GenBank/DDBJ whole genome shotgun (WGS) entry which is preliminary data.</text>
</comment>